<dbReference type="AlphaFoldDB" id="A0A4R0RZ84"/>
<keyword evidence="2" id="KW-0285">Flavoprotein</keyword>
<keyword evidence="4" id="KW-0560">Oxidoreductase</keyword>
<dbReference type="InterPro" id="IPR051209">
    <property type="entry name" value="FAD-bind_Monooxygenase_sf"/>
</dbReference>
<dbReference type="Gene3D" id="3.50.50.60">
    <property type="entry name" value="FAD/NAD(P)-binding domain"/>
    <property type="match status" value="2"/>
</dbReference>
<evidence type="ECO:0000256" key="4">
    <source>
        <dbReference type="ARBA" id="ARBA00023002"/>
    </source>
</evidence>
<dbReference type="InterPro" id="IPR000960">
    <property type="entry name" value="Flavin_mOase"/>
</dbReference>
<dbReference type="InterPro" id="IPR036188">
    <property type="entry name" value="FAD/NAD-bd_sf"/>
</dbReference>
<dbReference type="OrthoDB" id="74360at2759"/>
<dbReference type="GO" id="GO:0004499">
    <property type="term" value="F:N,N-dimethylaniline monooxygenase activity"/>
    <property type="evidence" value="ECO:0007669"/>
    <property type="project" value="InterPro"/>
</dbReference>
<dbReference type="PRINTS" id="PR00370">
    <property type="entry name" value="FMOXYGENASE"/>
</dbReference>
<evidence type="ECO:0000313" key="5">
    <source>
        <dbReference type="EMBL" id="TCD68514.1"/>
    </source>
</evidence>
<reference evidence="5 6" key="1">
    <citation type="submission" date="2018-11" db="EMBL/GenBank/DDBJ databases">
        <title>Genome assembly of Steccherinum ochraceum LE-BIN_3174, the white-rot fungus of the Steccherinaceae family (The Residual Polyporoid clade, Polyporales, Basidiomycota).</title>
        <authorList>
            <person name="Fedorova T.V."/>
            <person name="Glazunova O.A."/>
            <person name="Landesman E.O."/>
            <person name="Moiseenko K.V."/>
            <person name="Psurtseva N.V."/>
            <person name="Savinova O.S."/>
            <person name="Shakhova N.V."/>
            <person name="Tyazhelova T.V."/>
            <person name="Vasina D.V."/>
        </authorList>
    </citation>
    <scope>NUCLEOTIDE SEQUENCE [LARGE SCALE GENOMIC DNA]</scope>
    <source>
        <strain evidence="5 6">LE-BIN_3174</strain>
    </source>
</reference>
<sequence length="542" mass="61814">MSSKRTLKGSASSSQRRVVVIGGGLSGITAGIALQRDLKLQNFTIYEKSDALGGTWKYNTYPGCRSDIGTHWYSLSTELNPDWSESHVLQTQLLAYWQGIAHKHHLHSHVQFNSKVTEIVWDDGQQVYHMIVQDVLTGETRRDHANAVICAMGPLDVPHYPEDLRGVLTKFKGVQFHSARWDHSVDLRGKRVAVIGNGCSATQFVPHIVKDPTNQVVSFCRQPKWIVPFSGVKEYSQFRRRLFRVLPFVLRLYRWYLYFRGESLYRFIHSGGKYKKSREAAQDRVRAYMKARTLEKYHDMIIPDTPLGCQRLIINYGYLEALNAPNHTLNYDGIAEVTENGIMTKKGESLEFDIIIMGTGFVVERYPIDIKGVNGKSLHQYHQEQGGPTAYRGVTTPGFPNLYMIAGPNTATGHGSAVFSTEVETDYIVQMLKPVLSGDASSFDVTEEATTAWNDALQKRLSTSVWSYCQSWYRVGHTKKITVIWPGNMTEFWWMLRRPIWKDYRAVDAERWERKMRTAKVSRAVRITISVLGITPSHGYNM</sequence>
<dbReference type="SUPFAM" id="SSF51905">
    <property type="entry name" value="FAD/NAD(P)-binding domain"/>
    <property type="match status" value="1"/>
</dbReference>
<evidence type="ECO:0000256" key="1">
    <source>
        <dbReference type="ARBA" id="ARBA00010139"/>
    </source>
</evidence>
<comment type="similarity">
    <text evidence="1">Belongs to the FAD-binding monooxygenase family.</text>
</comment>
<name>A0A4R0RZ84_9APHY</name>
<proteinExistence type="inferred from homology"/>
<gene>
    <name evidence="5" type="ORF">EIP91_010570</name>
</gene>
<accession>A0A4R0RZ84</accession>
<evidence type="ECO:0000256" key="3">
    <source>
        <dbReference type="ARBA" id="ARBA00022827"/>
    </source>
</evidence>
<dbReference type="EMBL" id="RWJN01000064">
    <property type="protein sequence ID" value="TCD68514.1"/>
    <property type="molecule type" value="Genomic_DNA"/>
</dbReference>
<organism evidence="5 6">
    <name type="scientific">Steccherinum ochraceum</name>
    <dbReference type="NCBI Taxonomy" id="92696"/>
    <lineage>
        <taxon>Eukaryota</taxon>
        <taxon>Fungi</taxon>
        <taxon>Dikarya</taxon>
        <taxon>Basidiomycota</taxon>
        <taxon>Agaricomycotina</taxon>
        <taxon>Agaricomycetes</taxon>
        <taxon>Polyporales</taxon>
        <taxon>Steccherinaceae</taxon>
        <taxon>Steccherinum</taxon>
    </lineage>
</organism>
<protein>
    <submittedName>
        <fullName evidence="5">Uncharacterized protein</fullName>
    </submittedName>
</protein>
<dbReference type="PANTHER" id="PTHR42877:SF4">
    <property type="entry name" value="FAD_NAD(P)-BINDING DOMAIN-CONTAINING PROTEIN-RELATED"/>
    <property type="match status" value="1"/>
</dbReference>
<dbReference type="PANTHER" id="PTHR42877">
    <property type="entry name" value="L-ORNITHINE N(5)-MONOOXYGENASE-RELATED"/>
    <property type="match status" value="1"/>
</dbReference>
<dbReference type="Pfam" id="PF00743">
    <property type="entry name" value="FMO-like"/>
    <property type="match status" value="1"/>
</dbReference>
<comment type="caution">
    <text evidence="5">The sequence shown here is derived from an EMBL/GenBank/DDBJ whole genome shotgun (WGS) entry which is preliminary data.</text>
</comment>
<dbReference type="GO" id="GO:0050661">
    <property type="term" value="F:NADP binding"/>
    <property type="evidence" value="ECO:0007669"/>
    <property type="project" value="InterPro"/>
</dbReference>
<dbReference type="STRING" id="92696.A0A4R0RZ84"/>
<evidence type="ECO:0000256" key="2">
    <source>
        <dbReference type="ARBA" id="ARBA00022630"/>
    </source>
</evidence>
<keyword evidence="3" id="KW-0274">FAD</keyword>
<dbReference type="InterPro" id="IPR020946">
    <property type="entry name" value="Flavin_mOase-like"/>
</dbReference>
<dbReference type="GO" id="GO:0050660">
    <property type="term" value="F:flavin adenine dinucleotide binding"/>
    <property type="evidence" value="ECO:0007669"/>
    <property type="project" value="InterPro"/>
</dbReference>
<keyword evidence="6" id="KW-1185">Reference proteome</keyword>
<dbReference type="Proteomes" id="UP000292702">
    <property type="component" value="Unassembled WGS sequence"/>
</dbReference>
<evidence type="ECO:0000313" key="6">
    <source>
        <dbReference type="Proteomes" id="UP000292702"/>
    </source>
</evidence>